<reference evidence="1" key="1">
    <citation type="submission" date="2024-07" db="EMBL/GenBank/DDBJ databases">
        <authorList>
            <person name="Li X.-J."/>
            <person name="Wang X."/>
        </authorList>
    </citation>
    <scope>NUCLEOTIDE SEQUENCE</scope>
    <source>
        <strain evidence="1">HSP-334</strain>
    </source>
</reference>
<dbReference type="AlphaFoldDB" id="A0AB39VJC4"/>
<proteinExistence type="predicted"/>
<gene>
    <name evidence="1" type="ORF">AB8B22_03465</name>
</gene>
<dbReference type="InterPro" id="IPR025346">
    <property type="entry name" value="DUF4250"/>
</dbReference>
<organism evidence="1">
    <name type="scientific">Leptotrichia rugosa</name>
    <dbReference type="NCBI Taxonomy" id="3239302"/>
    <lineage>
        <taxon>Bacteria</taxon>
        <taxon>Fusobacteriati</taxon>
        <taxon>Fusobacteriota</taxon>
        <taxon>Fusobacteriia</taxon>
        <taxon>Fusobacteriales</taxon>
        <taxon>Leptotrichiaceae</taxon>
        <taxon>Leptotrichia</taxon>
    </lineage>
</organism>
<accession>A0AB39VJC4</accession>
<evidence type="ECO:0000313" key="1">
    <source>
        <dbReference type="EMBL" id="XDU67486.1"/>
    </source>
</evidence>
<dbReference type="Pfam" id="PF14056">
    <property type="entry name" value="DUF4250"/>
    <property type="match status" value="1"/>
</dbReference>
<name>A0AB39VJC4_9FUSO</name>
<sequence>MINFETKDMNLLYSILNLKLRDEFKDLDDLVNYYGKNKTEVLDKMEKAGYFYNKEENQFKRK</sequence>
<dbReference type="KEGG" id="lrug:AB8B22_03465"/>
<dbReference type="EMBL" id="CP165644">
    <property type="protein sequence ID" value="XDU67486.1"/>
    <property type="molecule type" value="Genomic_DNA"/>
</dbReference>
<protein>
    <submittedName>
        <fullName evidence="1">DUF4250 domain-containing protein</fullName>
    </submittedName>
</protein>
<dbReference type="RefSeq" id="WP_094080725.1">
    <property type="nucleotide sequence ID" value="NZ_CP165644.1"/>
</dbReference>